<proteinExistence type="predicted"/>
<reference evidence="1 2" key="1">
    <citation type="submission" date="2017-05" db="EMBL/GenBank/DDBJ databases">
        <authorList>
            <person name="Varghese N."/>
            <person name="Submissions S."/>
        </authorList>
    </citation>
    <scope>NUCLEOTIDE SEQUENCE [LARGE SCALE GENOMIC DNA]</scope>
    <source>
        <strain evidence="1 2">DSM 15360</strain>
    </source>
</reference>
<accession>A0ABY1NL52</accession>
<evidence type="ECO:0000313" key="1">
    <source>
        <dbReference type="EMBL" id="SMP11653.1"/>
    </source>
</evidence>
<gene>
    <name evidence="1" type="ORF">SAMN06265367_10238</name>
</gene>
<dbReference type="EMBL" id="FXUA01000002">
    <property type="protein sequence ID" value="SMP11653.1"/>
    <property type="molecule type" value="Genomic_DNA"/>
</dbReference>
<evidence type="ECO:0000313" key="2">
    <source>
        <dbReference type="Proteomes" id="UP001157915"/>
    </source>
</evidence>
<organism evidence="1 2">
    <name type="scientific">Algoriphagus winogradskyi</name>
    <dbReference type="NCBI Taxonomy" id="237017"/>
    <lineage>
        <taxon>Bacteria</taxon>
        <taxon>Pseudomonadati</taxon>
        <taxon>Bacteroidota</taxon>
        <taxon>Cytophagia</taxon>
        <taxon>Cytophagales</taxon>
        <taxon>Cyclobacteriaceae</taxon>
        <taxon>Algoriphagus</taxon>
    </lineage>
</organism>
<dbReference type="Proteomes" id="UP001157915">
    <property type="component" value="Unassembled WGS sequence"/>
</dbReference>
<protein>
    <submittedName>
        <fullName evidence="1">Uncharacterized protein</fullName>
    </submittedName>
</protein>
<keyword evidence="2" id="KW-1185">Reference proteome</keyword>
<comment type="caution">
    <text evidence="1">The sequence shown here is derived from an EMBL/GenBank/DDBJ whole genome shotgun (WGS) entry which is preliminary data.</text>
</comment>
<name>A0ABY1NL52_9BACT</name>
<sequence length="65" mass="7658">MIIPNDASHLRFFAYLVGRPMIEGASILRFKISFFAFDSTLTQKRIYIYIMLSSIEEHFSKAYFN</sequence>